<evidence type="ECO:0000313" key="2">
    <source>
        <dbReference type="EMBL" id="TXL65037.1"/>
    </source>
</evidence>
<proteinExistence type="predicted"/>
<dbReference type="OrthoDB" id="9813172at2"/>
<feature type="transmembrane region" description="Helical" evidence="1">
    <location>
        <begin position="97"/>
        <end position="115"/>
    </location>
</feature>
<feature type="transmembrane region" description="Helical" evidence="1">
    <location>
        <begin position="127"/>
        <end position="146"/>
    </location>
</feature>
<keyword evidence="3" id="KW-1185">Reference proteome</keyword>
<gene>
    <name evidence="2" type="ORF">FHP05_07820</name>
</gene>
<keyword evidence="1" id="KW-0472">Membrane</keyword>
<comment type="caution">
    <text evidence="2">The sequence shown here is derived from an EMBL/GenBank/DDBJ whole genome shotgun (WGS) entry which is preliminary data.</text>
</comment>
<dbReference type="InterPro" id="IPR011737">
    <property type="entry name" value="CHP02206_TP0381"/>
</dbReference>
<dbReference type="EMBL" id="VDUW01000004">
    <property type="protein sequence ID" value="TXL65037.1"/>
    <property type="molecule type" value="Genomic_DNA"/>
</dbReference>
<keyword evidence="1" id="KW-0812">Transmembrane</keyword>
<feature type="transmembrane region" description="Helical" evidence="1">
    <location>
        <begin position="158"/>
        <end position="178"/>
    </location>
</feature>
<dbReference type="Pfam" id="PF14808">
    <property type="entry name" value="TMEM164"/>
    <property type="match status" value="1"/>
</dbReference>
<accession>A0A5C8NV21</accession>
<dbReference type="NCBIfam" id="TIGR02206">
    <property type="entry name" value="intg_mem_TP0381"/>
    <property type="match status" value="1"/>
</dbReference>
<dbReference type="AlphaFoldDB" id="A0A5C8NV21"/>
<dbReference type="Proteomes" id="UP000321574">
    <property type="component" value="Unassembled WGS sequence"/>
</dbReference>
<sequence>MNNPPFVTYSTSHIVAICLFIFVIILLYFTKSRWSHAKKIVYVERMFAVLLFGTELGYHILYYLNGKWDLVYSLPIELCSFALLASIILLWTGNKHVFDFVFFAGIAGALQAILTPVLDYGFPHYRFFHFFFTHIGIMLTAFYFMWIKGYVPTFKGVIKTMIILNILLPFVIFINHMVEGNYMFLSYKPATNSLLDVLGPYPWYIFSLEAVAFVMFVILWVLFRKWRVE</sequence>
<organism evidence="2 3">
    <name type="scientific">Cerasibacillus terrae</name>
    <dbReference type="NCBI Taxonomy" id="2498845"/>
    <lineage>
        <taxon>Bacteria</taxon>
        <taxon>Bacillati</taxon>
        <taxon>Bacillota</taxon>
        <taxon>Bacilli</taxon>
        <taxon>Bacillales</taxon>
        <taxon>Bacillaceae</taxon>
        <taxon>Cerasibacillus</taxon>
    </lineage>
</organism>
<evidence type="ECO:0000313" key="3">
    <source>
        <dbReference type="Proteomes" id="UP000321574"/>
    </source>
</evidence>
<reference evidence="2 3" key="1">
    <citation type="submission" date="2019-06" db="EMBL/GenBank/DDBJ databases">
        <title>Cerasibacillus sp. nov., isolated from maize field.</title>
        <authorList>
            <person name="Lin S.-Y."/>
            <person name="Tsai C.-F."/>
            <person name="Young C.-C."/>
        </authorList>
    </citation>
    <scope>NUCLEOTIDE SEQUENCE [LARGE SCALE GENOMIC DNA]</scope>
    <source>
        <strain evidence="2 3">CC-CFT480</strain>
    </source>
</reference>
<name>A0A5C8NV21_9BACI</name>
<protein>
    <submittedName>
        <fullName evidence="2">TIGR02206 family membrane protein</fullName>
    </submittedName>
</protein>
<evidence type="ECO:0000256" key="1">
    <source>
        <dbReference type="SAM" id="Phobius"/>
    </source>
</evidence>
<feature type="transmembrane region" description="Helical" evidence="1">
    <location>
        <begin position="70"/>
        <end position="90"/>
    </location>
</feature>
<feature type="transmembrane region" description="Helical" evidence="1">
    <location>
        <begin position="6"/>
        <end position="30"/>
    </location>
</feature>
<feature type="transmembrane region" description="Helical" evidence="1">
    <location>
        <begin position="42"/>
        <end position="64"/>
    </location>
</feature>
<feature type="transmembrane region" description="Helical" evidence="1">
    <location>
        <begin position="201"/>
        <end position="223"/>
    </location>
</feature>
<keyword evidence="1" id="KW-1133">Transmembrane helix</keyword>
<dbReference type="RefSeq" id="WP_147666807.1">
    <property type="nucleotide sequence ID" value="NZ_VDUW01000004.1"/>
</dbReference>